<name>A0A067H236_CITSI</name>
<keyword evidence="1" id="KW-0812">Transmembrane</keyword>
<dbReference type="InterPro" id="IPR029993">
    <property type="entry name" value="GAUT"/>
</dbReference>
<keyword evidence="3" id="KW-1185">Reference proteome</keyword>
<evidence type="ECO:0008006" key="4">
    <source>
        <dbReference type="Google" id="ProtNLM"/>
    </source>
</evidence>
<dbReference type="PANTHER" id="PTHR32116:SF4">
    <property type="entry name" value="POLYGALACTURONATE 4-ALPHA-GALACTURONOSYLTRANSFERASE"/>
    <property type="match status" value="1"/>
</dbReference>
<keyword evidence="1" id="KW-1133">Transmembrane helix</keyword>
<dbReference type="EMBL" id="KK784873">
    <property type="protein sequence ID" value="KDO85924.1"/>
    <property type="molecule type" value="Genomic_DNA"/>
</dbReference>
<feature type="transmembrane region" description="Helical" evidence="1">
    <location>
        <begin position="21"/>
        <end position="45"/>
    </location>
</feature>
<protein>
    <recommendedName>
        <fullName evidence="4">Hexosyltransferase</fullName>
    </recommendedName>
</protein>
<reference evidence="2 3" key="1">
    <citation type="submission" date="2014-04" db="EMBL/GenBank/DDBJ databases">
        <authorList>
            <consortium name="International Citrus Genome Consortium"/>
            <person name="Gmitter F."/>
            <person name="Chen C."/>
            <person name="Farmerie W."/>
            <person name="Harkins T."/>
            <person name="Desany B."/>
            <person name="Mohiuddin M."/>
            <person name="Kodira C."/>
            <person name="Borodovsky M."/>
            <person name="Lomsadze A."/>
            <person name="Burns P."/>
            <person name="Jenkins J."/>
            <person name="Prochnik S."/>
            <person name="Shu S."/>
            <person name="Chapman J."/>
            <person name="Pitluck S."/>
            <person name="Schmutz J."/>
            <person name="Rokhsar D."/>
        </authorList>
    </citation>
    <scope>NUCLEOTIDE SEQUENCE</scope>
</reference>
<organism evidence="2 3">
    <name type="scientific">Citrus sinensis</name>
    <name type="common">Sweet orange</name>
    <name type="synonym">Citrus aurantium var. sinensis</name>
    <dbReference type="NCBI Taxonomy" id="2711"/>
    <lineage>
        <taxon>Eukaryota</taxon>
        <taxon>Viridiplantae</taxon>
        <taxon>Streptophyta</taxon>
        <taxon>Embryophyta</taxon>
        <taxon>Tracheophyta</taxon>
        <taxon>Spermatophyta</taxon>
        <taxon>Magnoliopsida</taxon>
        <taxon>eudicotyledons</taxon>
        <taxon>Gunneridae</taxon>
        <taxon>Pentapetalae</taxon>
        <taxon>rosids</taxon>
        <taxon>malvids</taxon>
        <taxon>Sapindales</taxon>
        <taxon>Rutaceae</taxon>
        <taxon>Aurantioideae</taxon>
        <taxon>Citrus</taxon>
    </lineage>
</organism>
<accession>A0A067H236</accession>
<evidence type="ECO:0000313" key="2">
    <source>
        <dbReference type="EMBL" id="KDO85924.1"/>
    </source>
</evidence>
<evidence type="ECO:0000256" key="1">
    <source>
        <dbReference type="SAM" id="Phobius"/>
    </source>
</evidence>
<evidence type="ECO:0000313" key="3">
    <source>
        <dbReference type="Proteomes" id="UP000027120"/>
    </source>
</evidence>
<dbReference type="AlphaFoldDB" id="A0A067H236"/>
<dbReference type="Pfam" id="PF25557">
    <property type="entry name" value="GAUT_1"/>
    <property type="match status" value="1"/>
</dbReference>
<dbReference type="GO" id="GO:0047262">
    <property type="term" value="F:polygalacturonate 4-alpha-galacturonosyltransferase activity"/>
    <property type="evidence" value="ECO:0007669"/>
    <property type="project" value="InterPro"/>
</dbReference>
<sequence length="412" mass="46024">MASGRGLSGMGIHRKRGGGSRLPIVLVIFFSVLAPLIFFVGRGLYTSASIDQNDIPSGSSKQNVHWRERLALRYIKSLLSKDVIDVIAASTVDLGPLSLDSLRKSNMSASWKFVGAETSVENNATSEPNQKAVRIEKEAPKGKGDNILADGHSQLVDTPAKQFRRQLRERRREKRAADLVQQDDEAIVKLENAAIERSKSVDSAVLGKYSIWRKENENDNSDSTVRLMRDQMIMARVYLSIAKMKNKPDLQQELQSRLKESQRALGDTAADADLHHSVPEKIKLMGQVLSKAREQLYDCKLVTGKLRAMLQTADEQVRSLKKQSTFLSQLAAKTIPNGIHCMSMRLTIEYYLLPPEKRKFPGSENLENPNLYHYALFSDNVLAASVVVNSTIMNAKVCRLLILLHCCLNALH</sequence>
<gene>
    <name evidence="2" type="ORF">CISIN_1g005683mg</name>
</gene>
<proteinExistence type="predicted"/>
<dbReference type="Proteomes" id="UP000027120">
    <property type="component" value="Unassembled WGS sequence"/>
</dbReference>
<keyword evidence="1" id="KW-0472">Membrane</keyword>
<dbReference type="PANTHER" id="PTHR32116">
    <property type="entry name" value="GALACTURONOSYLTRANSFERASE 4-RELATED"/>
    <property type="match status" value="1"/>
</dbReference>